<evidence type="ECO:0000313" key="1">
    <source>
        <dbReference type="EMBL" id="WYY00729.1"/>
    </source>
</evidence>
<dbReference type="GeneID" id="95968049"/>
<protein>
    <submittedName>
        <fullName evidence="1">Uncharacterized protein</fullName>
    </submittedName>
</protein>
<name>A0AAX4NH25_9ARCH</name>
<dbReference type="AlphaFoldDB" id="A0AAX4NH25"/>
<evidence type="ECO:0000313" key="2">
    <source>
        <dbReference type="Proteomes" id="UP001451606"/>
    </source>
</evidence>
<dbReference type="KEGG" id="omr:OXIME_001312"/>
<keyword evidence="2" id="KW-1185">Reference proteome</keyword>
<proteinExistence type="predicted"/>
<accession>A0AAX4NH25</accession>
<dbReference type="EMBL" id="CP133772">
    <property type="protein sequence ID" value="WYY00729.1"/>
    <property type="molecule type" value="Genomic_DNA"/>
</dbReference>
<gene>
    <name evidence="1" type="ORF">OXIME_001312</name>
</gene>
<reference evidence="1 2" key="1">
    <citation type="submission" date="2023-09" db="EMBL/GenBank/DDBJ databases">
        <authorList>
            <person name="Golyshina O.V."/>
            <person name="Lunev E.A."/>
            <person name="Bargiela R."/>
            <person name="Gaines M.C."/>
            <person name="Daum B."/>
            <person name="Bale N.J."/>
            <person name="Koenen M."/>
            <person name="Sinninghe Damst J.S."/>
            <person name="Yakimov M."/>
            <person name="Golyshin P.N."/>
        </authorList>
    </citation>
    <scope>NUCLEOTIDE SEQUENCE [LARGE SCALE GENOMIC DNA]</scope>
    <source>
        <strain evidence="1 2">M1</strain>
    </source>
</reference>
<dbReference type="Proteomes" id="UP001451606">
    <property type="component" value="Chromosome"/>
</dbReference>
<dbReference type="RefSeq" id="WP_393971062.1">
    <property type="nucleotide sequence ID" value="NZ_CP133772.1"/>
</dbReference>
<sequence length="216" mass="25465">MLYQVFEYNSNRYFYLFVGIKGLIRDGKSLRDALRVHTPDQLSVSLSPEEVEGMKAFLDDPFEMNLSDFEIVYGLRLSVYGEIMTPSPCYIEIIRYAKENSVPVEALDLNEYDFSKTYTRHVKTFTLIRHSLRKKKIMKMDLKDTSAEDFVIKWNNEVNRIKGIGRVEKIRSQYVAESLLKENLKGKRHFAYIDLEFLDETRDLLEKNGYKFEKVL</sequence>
<organism evidence="1 2">
    <name type="scientific">Oxyplasma meridianum</name>
    <dbReference type="NCBI Taxonomy" id="3073602"/>
    <lineage>
        <taxon>Archaea</taxon>
        <taxon>Methanobacteriati</taxon>
        <taxon>Thermoplasmatota</taxon>
        <taxon>Thermoplasmata</taxon>
        <taxon>Thermoplasmatales</taxon>
        <taxon>Thermoplasmataceae</taxon>
        <taxon>Oxyplasma</taxon>
    </lineage>
</organism>